<dbReference type="eggNOG" id="ENOG502S293">
    <property type="taxonomic scope" value="Eukaryota"/>
</dbReference>
<sequence length="184" mass="21797">MRMRGKKNLIIKLVVSLVISYVLFRAKWQSASFGTSVSENPHQVWEFVSDLNNAKLLNPSIYDFYITEHDKGNYEHWEYGAVIYETMSFIPILTNVNYADFTLKTSPNKDLYRIQSTYKTCFFRYACLNSKSEMTFSSNVAYGGTKFHETIDYQCPFILSWLCSRELTHQRNEWMHRLEKIYQN</sequence>
<name>E9GIU6_DAPPU</name>
<dbReference type="InParanoid" id="E9GIU6"/>
<reference evidence="1 2" key="1">
    <citation type="journal article" date="2011" name="Science">
        <title>The ecoresponsive genome of Daphnia pulex.</title>
        <authorList>
            <person name="Colbourne J.K."/>
            <person name="Pfrender M.E."/>
            <person name="Gilbert D."/>
            <person name="Thomas W.K."/>
            <person name="Tucker A."/>
            <person name="Oakley T.H."/>
            <person name="Tokishita S."/>
            <person name="Aerts A."/>
            <person name="Arnold G.J."/>
            <person name="Basu M.K."/>
            <person name="Bauer D.J."/>
            <person name="Caceres C.E."/>
            <person name="Carmel L."/>
            <person name="Casola C."/>
            <person name="Choi J.H."/>
            <person name="Detter J.C."/>
            <person name="Dong Q."/>
            <person name="Dusheyko S."/>
            <person name="Eads B.D."/>
            <person name="Frohlich T."/>
            <person name="Geiler-Samerotte K.A."/>
            <person name="Gerlach D."/>
            <person name="Hatcher P."/>
            <person name="Jogdeo S."/>
            <person name="Krijgsveld J."/>
            <person name="Kriventseva E.V."/>
            <person name="Kultz D."/>
            <person name="Laforsch C."/>
            <person name="Lindquist E."/>
            <person name="Lopez J."/>
            <person name="Manak J.R."/>
            <person name="Muller J."/>
            <person name="Pangilinan J."/>
            <person name="Patwardhan R.P."/>
            <person name="Pitluck S."/>
            <person name="Pritham E.J."/>
            <person name="Rechtsteiner A."/>
            <person name="Rho M."/>
            <person name="Rogozin I.B."/>
            <person name="Sakarya O."/>
            <person name="Salamov A."/>
            <person name="Schaack S."/>
            <person name="Shapiro H."/>
            <person name="Shiga Y."/>
            <person name="Skalitzky C."/>
            <person name="Smith Z."/>
            <person name="Souvorov A."/>
            <person name="Sung W."/>
            <person name="Tang Z."/>
            <person name="Tsuchiya D."/>
            <person name="Tu H."/>
            <person name="Vos H."/>
            <person name="Wang M."/>
            <person name="Wolf Y.I."/>
            <person name="Yamagata H."/>
            <person name="Yamada T."/>
            <person name="Ye Y."/>
            <person name="Shaw J.R."/>
            <person name="Andrews J."/>
            <person name="Crease T.J."/>
            <person name="Tang H."/>
            <person name="Lucas S.M."/>
            <person name="Robertson H.M."/>
            <person name="Bork P."/>
            <person name="Koonin E.V."/>
            <person name="Zdobnov E.M."/>
            <person name="Grigoriev I.V."/>
            <person name="Lynch M."/>
            <person name="Boore J.L."/>
        </authorList>
    </citation>
    <scope>NUCLEOTIDE SEQUENCE [LARGE SCALE GENOMIC DNA]</scope>
</reference>
<keyword evidence="2" id="KW-1185">Reference proteome</keyword>
<dbReference type="Proteomes" id="UP000000305">
    <property type="component" value="Unassembled WGS sequence"/>
</dbReference>
<gene>
    <name evidence="1" type="ORF">DAPPUDRAFT_303988</name>
</gene>
<dbReference type="EMBL" id="GL732547">
    <property type="protein sequence ID" value="EFX80595.1"/>
    <property type="molecule type" value="Genomic_DNA"/>
</dbReference>
<organism evidence="1 2">
    <name type="scientific">Daphnia pulex</name>
    <name type="common">Water flea</name>
    <dbReference type="NCBI Taxonomy" id="6669"/>
    <lineage>
        <taxon>Eukaryota</taxon>
        <taxon>Metazoa</taxon>
        <taxon>Ecdysozoa</taxon>
        <taxon>Arthropoda</taxon>
        <taxon>Crustacea</taxon>
        <taxon>Branchiopoda</taxon>
        <taxon>Diplostraca</taxon>
        <taxon>Cladocera</taxon>
        <taxon>Anomopoda</taxon>
        <taxon>Daphniidae</taxon>
        <taxon>Daphnia</taxon>
    </lineage>
</organism>
<dbReference type="AlphaFoldDB" id="E9GIU6"/>
<accession>E9GIU6</accession>
<evidence type="ECO:0000313" key="1">
    <source>
        <dbReference type="EMBL" id="EFX80595.1"/>
    </source>
</evidence>
<protein>
    <submittedName>
        <fullName evidence="1">Uncharacterized protein</fullName>
    </submittedName>
</protein>
<dbReference type="PhylomeDB" id="E9GIU6"/>
<dbReference type="SUPFAM" id="SSF55961">
    <property type="entry name" value="Bet v1-like"/>
    <property type="match status" value="1"/>
</dbReference>
<dbReference type="OrthoDB" id="6578546at2759"/>
<dbReference type="KEGG" id="dpx:DAPPUDRAFT_303988"/>
<proteinExistence type="predicted"/>
<evidence type="ECO:0000313" key="2">
    <source>
        <dbReference type="Proteomes" id="UP000000305"/>
    </source>
</evidence>
<dbReference type="HOGENOM" id="CLU_099307_0_0_1"/>
<dbReference type="OMA" id="HDWRYTV"/>